<dbReference type="EMBL" id="GBXM01067472">
    <property type="protein sequence ID" value="JAH41105.1"/>
    <property type="molecule type" value="Transcribed_RNA"/>
</dbReference>
<dbReference type="AlphaFoldDB" id="A0A0E9SK96"/>
<evidence type="ECO:0000256" key="1">
    <source>
        <dbReference type="SAM" id="Phobius"/>
    </source>
</evidence>
<accession>A0A0E9SK96</accession>
<keyword evidence="1" id="KW-0812">Transmembrane</keyword>
<name>A0A0E9SK96_ANGAN</name>
<reference evidence="2" key="1">
    <citation type="submission" date="2014-11" db="EMBL/GenBank/DDBJ databases">
        <authorList>
            <person name="Amaro Gonzalez C."/>
        </authorList>
    </citation>
    <scope>NUCLEOTIDE SEQUENCE</scope>
</reference>
<protein>
    <submittedName>
        <fullName evidence="2">Uncharacterized protein</fullName>
    </submittedName>
</protein>
<sequence length="41" mass="4742">MPFRIIQMLPVDWMLLVPVSTIVFAQIVINKAYWILSAIPL</sequence>
<evidence type="ECO:0000313" key="2">
    <source>
        <dbReference type="EMBL" id="JAH41105.1"/>
    </source>
</evidence>
<proteinExistence type="predicted"/>
<keyword evidence="1" id="KW-0472">Membrane</keyword>
<keyword evidence="1" id="KW-1133">Transmembrane helix</keyword>
<feature type="transmembrane region" description="Helical" evidence="1">
    <location>
        <begin position="12"/>
        <end position="36"/>
    </location>
</feature>
<organism evidence="2">
    <name type="scientific">Anguilla anguilla</name>
    <name type="common">European freshwater eel</name>
    <name type="synonym">Muraena anguilla</name>
    <dbReference type="NCBI Taxonomy" id="7936"/>
    <lineage>
        <taxon>Eukaryota</taxon>
        <taxon>Metazoa</taxon>
        <taxon>Chordata</taxon>
        <taxon>Craniata</taxon>
        <taxon>Vertebrata</taxon>
        <taxon>Euteleostomi</taxon>
        <taxon>Actinopterygii</taxon>
        <taxon>Neopterygii</taxon>
        <taxon>Teleostei</taxon>
        <taxon>Anguilliformes</taxon>
        <taxon>Anguillidae</taxon>
        <taxon>Anguilla</taxon>
    </lineage>
</organism>
<reference evidence="2" key="2">
    <citation type="journal article" date="2015" name="Fish Shellfish Immunol.">
        <title>Early steps in the European eel (Anguilla anguilla)-Vibrio vulnificus interaction in the gills: Role of the RtxA13 toxin.</title>
        <authorList>
            <person name="Callol A."/>
            <person name="Pajuelo D."/>
            <person name="Ebbesson L."/>
            <person name="Teles M."/>
            <person name="MacKenzie S."/>
            <person name="Amaro C."/>
        </authorList>
    </citation>
    <scope>NUCLEOTIDE SEQUENCE</scope>
</reference>